<name>A0A4R1EPG1_9GAMM</name>
<dbReference type="Proteomes" id="UP000294887">
    <property type="component" value="Unassembled WGS sequence"/>
</dbReference>
<sequence>MNILDKTDEEIIAIAGPWWANLIKYSNNKNYLMFIEHFAKVLRPSANEMELGKQFARSDLAQNLSPEFDILGTIRRGEHITVLFKQRHKKMEGEWLGRMVLGYEDDEIRIFSVSIF</sequence>
<dbReference type="AlphaFoldDB" id="A0A4R1EPG1"/>
<comment type="caution">
    <text evidence="1">The sequence shown here is derived from an EMBL/GenBank/DDBJ whole genome shotgun (WGS) entry which is preliminary data.</text>
</comment>
<dbReference type="RefSeq" id="WP_131907654.1">
    <property type="nucleotide sequence ID" value="NZ_BAAAFU010000007.1"/>
</dbReference>
<accession>A0A4R1EPG1</accession>
<evidence type="ECO:0000313" key="1">
    <source>
        <dbReference type="EMBL" id="TCJ83177.1"/>
    </source>
</evidence>
<dbReference type="OrthoDB" id="9791222at2"/>
<proteinExistence type="predicted"/>
<dbReference type="EMBL" id="SMFQ01000005">
    <property type="protein sequence ID" value="TCJ83177.1"/>
    <property type="molecule type" value="Genomic_DNA"/>
</dbReference>
<keyword evidence="2" id="KW-1185">Reference proteome</keyword>
<gene>
    <name evidence="1" type="ORF">EV695_3915</name>
</gene>
<organism evidence="1 2">
    <name type="scientific">Cocleimonas flava</name>
    <dbReference type="NCBI Taxonomy" id="634765"/>
    <lineage>
        <taxon>Bacteria</taxon>
        <taxon>Pseudomonadati</taxon>
        <taxon>Pseudomonadota</taxon>
        <taxon>Gammaproteobacteria</taxon>
        <taxon>Thiotrichales</taxon>
        <taxon>Thiotrichaceae</taxon>
        <taxon>Cocleimonas</taxon>
    </lineage>
</organism>
<reference evidence="1 2" key="1">
    <citation type="submission" date="2019-03" db="EMBL/GenBank/DDBJ databases">
        <title>Genomic Encyclopedia of Type Strains, Phase IV (KMG-IV): sequencing the most valuable type-strain genomes for metagenomic binning, comparative biology and taxonomic classification.</title>
        <authorList>
            <person name="Goeker M."/>
        </authorList>
    </citation>
    <scope>NUCLEOTIDE SEQUENCE [LARGE SCALE GENOMIC DNA]</scope>
    <source>
        <strain evidence="1 2">DSM 24830</strain>
    </source>
</reference>
<protein>
    <recommendedName>
        <fullName evidence="3">SnoaL-like protein</fullName>
    </recommendedName>
</protein>
<evidence type="ECO:0000313" key="2">
    <source>
        <dbReference type="Proteomes" id="UP000294887"/>
    </source>
</evidence>
<evidence type="ECO:0008006" key="3">
    <source>
        <dbReference type="Google" id="ProtNLM"/>
    </source>
</evidence>